<feature type="domain" description="HNH nuclease" evidence="2">
    <location>
        <begin position="66"/>
        <end position="112"/>
    </location>
</feature>
<reference evidence="3" key="1">
    <citation type="submission" date="2022-12" db="EMBL/GenBank/DDBJ databases">
        <title>Isolation and characterisation of novel Methanocorpusculum spp. from native Australian herbivores indicates the genus is ancestrally host-associated.</title>
        <authorList>
            <person name="Volmer J.G."/>
            <person name="Soo R.M."/>
            <person name="Evans P.N."/>
            <person name="Hoedt E.C."/>
            <person name="Astorga Alsina A.L."/>
            <person name="Woodcroft B.J."/>
            <person name="Tyson G.W."/>
            <person name="Hugenholtz P."/>
            <person name="Morrison M."/>
        </authorList>
    </citation>
    <scope>NUCLEOTIDE SEQUENCE</scope>
    <source>
        <strain evidence="3">MG</strain>
    </source>
</reference>
<evidence type="ECO:0000259" key="1">
    <source>
        <dbReference type="Pfam" id="PF04218"/>
    </source>
</evidence>
<keyword evidence="3" id="KW-0540">Nuclease</keyword>
<dbReference type="Pfam" id="PF04218">
    <property type="entry name" value="CENP-B_N"/>
    <property type="match status" value="1"/>
</dbReference>
<dbReference type="RefSeq" id="WP_268925175.1">
    <property type="nucleotide sequence ID" value="NZ_JAPTGB010000014.1"/>
</dbReference>
<dbReference type="InterPro" id="IPR003615">
    <property type="entry name" value="HNH_nuc"/>
</dbReference>
<dbReference type="SUPFAM" id="SSF54060">
    <property type="entry name" value="His-Me finger endonucleases"/>
    <property type="match status" value="1"/>
</dbReference>
<dbReference type="EMBL" id="JAPTGB010000014">
    <property type="protein sequence ID" value="MCZ0860977.1"/>
    <property type="molecule type" value="Genomic_DNA"/>
</dbReference>
<protein>
    <submittedName>
        <fullName evidence="3">HNH endonuclease</fullName>
    </submittedName>
</protein>
<evidence type="ECO:0000259" key="2">
    <source>
        <dbReference type="Pfam" id="PF13392"/>
    </source>
</evidence>
<dbReference type="InterPro" id="IPR044925">
    <property type="entry name" value="His-Me_finger_sf"/>
</dbReference>
<gene>
    <name evidence="3" type="ORF">O0S10_07030</name>
</gene>
<proteinExistence type="predicted"/>
<keyword evidence="3" id="KW-0255">Endonuclease</keyword>
<evidence type="ECO:0000313" key="3">
    <source>
        <dbReference type="EMBL" id="MCZ0860977.1"/>
    </source>
</evidence>
<keyword evidence="4" id="KW-1185">Reference proteome</keyword>
<dbReference type="Gene3D" id="3.90.75.20">
    <property type="match status" value="1"/>
</dbReference>
<comment type="caution">
    <text evidence="3">The sequence shown here is derived from an EMBL/GenBank/DDBJ whole genome shotgun (WGS) entry which is preliminary data.</text>
</comment>
<organism evidence="3 4">
    <name type="scientific">Methanocorpusculum petauri</name>
    <dbReference type="NCBI Taxonomy" id="3002863"/>
    <lineage>
        <taxon>Archaea</taxon>
        <taxon>Methanobacteriati</taxon>
        <taxon>Methanobacteriota</taxon>
        <taxon>Stenosarchaea group</taxon>
        <taxon>Methanomicrobia</taxon>
        <taxon>Methanomicrobiales</taxon>
        <taxon>Methanocorpusculaceae</taxon>
        <taxon>Methanocorpusculum</taxon>
    </lineage>
</organism>
<dbReference type="GO" id="GO:0004519">
    <property type="term" value="F:endonuclease activity"/>
    <property type="evidence" value="ECO:0007669"/>
    <property type="project" value="UniProtKB-KW"/>
</dbReference>
<dbReference type="Pfam" id="PF13392">
    <property type="entry name" value="HNH_3"/>
    <property type="match status" value="1"/>
</dbReference>
<accession>A0ABT4IGW1</accession>
<feature type="non-terminal residue" evidence="3">
    <location>
        <position position="1"/>
    </location>
</feature>
<sequence>PRPSPILHAGDYAAWYKHATGDWIYDFAGGQITSRRTGRLVPFRVTPDGYLEASVIIKGIRIHIRKHRAIWIAAHGILALPIDYALEIDHINHNRTDCRLENLRLVRPEVNRRNRPGLLSDDTVRTIRRRYREEIISMAELAREFGLCRKTISRIIHHKTYRSIPDE</sequence>
<dbReference type="Proteomes" id="UP001141422">
    <property type="component" value="Unassembled WGS sequence"/>
</dbReference>
<evidence type="ECO:0000313" key="4">
    <source>
        <dbReference type="Proteomes" id="UP001141422"/>
    </source>
</evidence>
<name>A0ABT4IGW1_9EURY</name>
<dbReference type="InterPro" id="IPR007889">
    <property type="entry name" value="HTH_Psq"/>
</dbReference>
<feature type="domain" description="HTH psq-type" evidence="1">
    <location>
        <begin position="127"/>
        <end position="159"/>
    </location>
</feature>
<keyword evidence="3" id="KW-0378">Hydrolase</keyword>